<protein>
    <recommendedName>
        <fullName evidence="3">Glucosamine-6-phosphate deaminase</fullName>
        <ecNumber evidence="3">3.5.99.6</ecNumber>
    </recommendedName>
    <alternativeName>
        <fullName evidence="3">GlcN6P deaminase</fullName>
        <shortName evidence="3">GNPDA</shortName>
    </alternativeName>
    <alternativeName>
        <fullName evidence="3">Glucosamine-6-phosphate isomerase</fullName>
    </alternativeName>
</protein>
<comment type="similarity">
    <text evidence="3">Belongs to the glucosamine/galactosamine-6-phosphate isomerase family. NagB subfamily.</text>
</comment>
<dbReference type="HAMAP" id="MF_01241">
    <property type="entry name" value="GlcN6P_deamin"/>
    <property type="match status" value="1"/>
</dbReference>
<comment type="caution">
    <text evidence="5">The sequence shown here is derived from an EMBL/GenBank/DDBJ whole genome shotgun (WGS) entry which is preliminary data.</text>
</comment>
<evidence type="ECO:0000313" key="5">
    <source>
        <dbReference type="EMBL" id="MFC0469852.1"/>
    </source>
</evidence>
<keyword evidence="2 3" id="KW-0119">Carbohydrate metabolism</keyword>
<comment type="function">
    <text evidence="3">Catalyzes the reversible isomerization-deamination of glucosamine 6-phosphate (GlcN6P) to form fructose 6-phosphate (Fru6P) and ammonium ion.</text>
</comment>
<dbReference type="Pfam" id="PF01182">
    <property type="entry name" value="Glucosamine_iso"/>
    <property type="match status" value="1"/>
</dbReference>
<feature type="active site" description="Proton acceptor; for enolization step" evidence="3">
    <location>
        <position position="67"/>
    </location>
</feature>
<comment type="caution">
    <text evidence="3">Lacks conserved residue(s) required for the propagation of feature annotation.</text>
</comment>
<dbReference type="EC" id="3.5.99.6" evidence="3"/>
<dbReference type="InterPro" id="IPR006148">
    <property type="entry name" value="Glc/Gal-6P_isomerase"/>
</dbReference>
<evidence type="ECO:0000256" key="3">
    <source>
        <dbReference type="HAMAP-Rule" id="MF_01241"/>
    </source>
</evidence>
<feature type="active site" description="Proton acceptor; for ring-opening step" evidence="3">
    <location>
        <position position="138"/>
    </location>
</feature>
<comment type="catalytic activity">
    <reaction evidence="3">
        <text>alpha-D-glucosamine 6-phosphate + H2O = beta-D-fructose 6-phosphate + NH4(+)</text>
        <dbReference type="Rhea" id="RHEA:12172"/>
        <dbReference type="ChEBI" id="CHEBI:15377"/>
        <dbReference type="ChEBI" id="CHEBI:28938"/>
        <dbReference type="ChEBI" id="CHEBI:57634"/>
        <dbReference type="ChEBI" id="CHEBI:75989"/>
        <dbReference type="EC" id="3.5.99.6"/>
    </reaction>
</comment>
<keyword evidence="6" id="KW-1185">Reference proteome</keyword>
<accession>A0ABV6K964</accession>
<feature type="active site" description="For ring-opening step" evidence="3">
    <location>
        <position position="136"/>
    </location>
</feature>
<dbReference type="GO" id="GO:0004342">
    <property type="term" value="F:glucosamine-6-phosphate deaminase activity"/>
    <property type="evidence" value="ECO:0007669"/>
    <property type="project" value="UniProtKB-EC"/>
</dbReference>
<evidence type="ECO:0000259" key="4">
    <source>
        <dbReference type="Pfam" id="PF01182"/>
    </source>
</evidence>
<dbReference type="EMBL" id="JBHLUX010000013">
    <property type="protein sequence ID" value="MFC0469852.1"/>
    <property type="molecule type" value="Genomic_DNA"/>
</dbReference>
<dbReference type="PANTHER" id="PTHR11280">
    <property type="entry name" value="GLUCOSAMINE-6-PHOSPHATE ISOMERASE"/>
    <property type="match status" value="1"/>
</dbReference>
<dbReference type="PANTHER" id="PTHR11280:SF5">
    <property type="entry name" value="GLUCOSAMINE-6-PHOSPHATE ISOMERASE"/>
    <property type="match status" value="1"/>
</dbReference>
<dbReference type="PROSITE" id="PS01161">
    <property type="entry name" value="GLC_GALNAC_ISOMERASE"/>
    <property type="match status" value="1"/>
</dbReference>
<dbReference type="SUPFAM" id="SSF100950">
    <property type="entry name" value="NagB/RpiA/CoA transferase-like"/>
    <property type="match status" value="1"/>
</dbReference>
<dbReference type="CDD" id="cd01399">
    <property type="entry name" value="GlcN6P_deaminase"/>
    <property type="match status" value="1"/>
</dbReference>
<evidence type="ECO:0000256" key="1">
    <source>
        <dbReference type="ARBA" id="ARBA00022801"/>
    </source>
</evidence>
<dbReference type="InterPro" id="IPR004547">
    <property type="entry name" value="Glucosamine6P_isomerase"/>
</dbReference>
<name>A0ABV6K964_9BACI</name>
<dbReference type="Proteomes" id="UP001589838">
    <property type="component" value="Unassembled WGS sequence"/>
</dbReference>
<comment type="pathway">
    <text evidence="3">Amino-sugar metabolism; N-acetylneuraminate degradation; D-fructose 6-phosphate from N-acetylneuraminate: step 5/5.</text>
</comment>
<dbReference type="Gene3D" id="3.40.50.1360">
    <property type="match status" value="1"/>
</dbReference>
<evidence type="ECO:0000313" key="6">
    <source>
        <dbReference type="Proteomes" id="UP001589838"/>
    </source>
</evidence>
<proteinExistence type="inferred from homology"/>
<keyword evidence="1 3" id="KW-0378">Hydrolase</keyword>
<evidence type="ECO:0000256" key="2">
    <source>
        <dbReference type="ARBA" id="ARBA00023277"/>
    </source>
</evidence>
<dbReference type="RefSeq" id="WP_335962008.1">
    <property type="nucleotide sequence ID" value="NZ_JAXBLX010000023.1"/>
</dbReference>
<organism evidence="5 6">
    <name type="scientific">Halalkalibacter kiskunsagensis</name>
    <dbReference type="NCBI Taxonomy" id="1548599"/>
    <lineage>
        <taxon>Bacteria</taxon>
        <taxon>Bacillati</taxon>
        <taxon>Bacillota</taxon>
        <taxon>Bacilli</taxon>
        <taxon>Bacillales</taxon>
        <taxon>Bacillaceae</taxon>
        <taxon>Halalkalibacter</taxon>
    </lineage>
</organism>
<dbReference type="InterPro" id="IPR037171">
    <property type="entry name" value="NagB/RpiA_transferase-like"/>
</dbReference>
<sequence length="250" mass="27871">MNLVKVKNHEEMSENACRIIMNKVSSLSSPVLGLATGSTPERLYELLIKEYERKSITFSHVTTFNLDEYVGLGETHSNSYRYFMDHHLFKKIDIPKSRTHVPNGTGGDLKRECHYYEELIENVGGIDLQILGLGLNGHIGFNEPGTPFSAKTHIVDLDFSTRKANARFFRSVKEVPTQAITMGIETILRSKQILLLVSGEQKSEALQRLLDGEVSEEFPASVLRNHPNVTIIADAAAVGMPGTSRNLSTR</sequence>
<dbReference type="NCBIfam" id="TIGR00502">
    <property type="entry name" value="nagB"/>
    <property type="match status" value="1"/>
</dbReference>
<feature type="active site" description="For ring-opening step" evidence="3">
    <location>
        <position position="143"/>
    </location>
</feature>
<dbReference type="InterPro" id="IPR018321">
    <property type="entry name" value="Glucosamine6P_isomerase_CS"/>
</dbReference>
<reference evidence="5 6" key="1">
    <citation type="submission" date="2024-09" db="EMBL/GenBank/DDBJ databases">
        <authorList>
            <person name="Sun Q."/>
            <person name="Mori K."/>
        </authorList>
    </citation>
    <scope>NUCLEOTIDE SEQUENCE [LARGE SCALE GENOMIC DNA]</scope>
    <source>
        <strain evidence="5 6">NCAIM B.02610</strain>
    </source>
</reference>
<gene>
    <name evidence="3 5" type="primary">nagB</name>
    <name evidence="5" type="ORF">ACFFHM_04710</name>
</gene>
<feature type="domain" description="Glucosamine/galactosamine-6-phosphate isomerase" evidence="4">
    <location>
        <begin position="10"/>
        <end position="226"/>
    </location>
</feature>